<sequence length="158" mass="17628">MKQTCVDIAEEADLSAIAAMLATLNDLHARQIPSRFRSDVTVADLEGFLRDKLATGAQAVVYRTEGVARAYLLWLVDGRPGDVLRHPRKVATLDQIYVDPICRRRGVARRMIRFFEMQAQLAGCSEWVATHYAFNNASQSLLQGAGAASDFYRLAKRL</sequence>
<dbReference type="CDD" id="cd04301">
    <property type="entry name" value="NAT_SF"/>
    <property type="match status" value="1"/>
</dbReference>
<dbReference type="SUPFAM" id="SSF55729">
    <property type="entry name" value="Acyl-CoA N-acyltransferases (Nat)"/>
    <property type="match status" value="1"/>
</dbReference>
<name>A0A1H5RXX7_9RHOB</name>
<dbReference type="InterPro" id="IPR000182">
    <property type="entry name" value="GNAT_dom"/>
</dbReference>
<proteinExistence type="predicted"/>
<dbReference type="InterPro" id="IPR016181">
    <property type="entry name" value="Acyl_CoA_acyltransferase"/>
</dbReference>
<dbReference type="Proteomes" id="UP000236752">
    <property type="component" value="Unassembled WGS sequence"/>
</dbReference>
<feature type="domain" description="N-acetyltransferase" evidence="1">
    <location>
        <begin position="12"/>
        <end position="158"/>
    </location>
</feature>
<keyword evidence="2" id="KW-0808">Transferase</keyword>
<gene>
    <name evidence="2" type="ORF">SAMN04488045_0025</name>
</gene>
<dbReference type="AlphaFoldDB" id="A0A1H5RXX7"/>
<dbReference type="Gene3D" id="3.40.630.30">
    <property type="match status" value="1"/>
</dbReference>
<keyword evidence="3" id="KW-1185">Reference proteome</keyword>
<evidence type="ECO:0000259" key="1">
    <source>
        <dbReference type="PROSITE" id="PS51186"/>
    </source>
</evidence>
<reference evidence="2 3" key="1">
    <citation type="submission" date="2016-10" db="EMBL/GenBank/DDBJ databases">
        <authorList>
            <person name="de Groot N.N."/>
        </authorList>
    </citation>
    <scope>NUCLEOTIDE SEQUENCE [LARGE SCALE GENOMIC DNA]</scope>
    <source>
        <strain evidence="2 3">DSM 26915</strain>
    </source>
</reference>
<dbReference type="RefSeq" id="WP_160006683.1">
    <property type="nucleotide sequence ID" value="NZ_FNUZ01000001.1"/>
</dbReference>
<accession>A0A1H5RXX7</accession>
<dbReference type="EMBL" id="FNUZ01000001">
    <property type="protein sequence ID" value="SEF43080.1"/>
    <property type="molecule type" value="Genomic_DNA"/>
</dbReference>
<organism evidence="2 3">
    <name type="scientific">Thalassococcus halodurans</name>
    <dbReference type="NCBI Taxonomy" id="373675"/>
    <lineage>
        <taxon>Bacteria</taxon>
        <taxon>Pseudomonadati</taxon>
        <taxon>Pseudomonadota</taxon>
        <taxon>Alphaproteobacteria</taxon>
        <taxon>Rhodobacterales</taxon>
        <taxon>Roseobacteraceae</taxon>
        <taxon>Thalassococcus</taxon>
    </lineage>
</organism>
<evidence type="ECO:0000313" key="3">
    <source>
        <dbReference type="Proteomes" id="UP000236752"/>
    </source>
</evidence>
<protein>
    <submittedName>
        <fullName evidence="2">Acetyltransferase (GNAT) family protein</fullName>
    </submittedName>
</protein>
<dbReference type="OrthoDB" id="8450419at2"/>
<dbReference type="PROSITE" id="PS51186">
    <property type="entry name" value="GNAT"/>
    <property type="match status" value="1"/>
</dbReference>
<dbReference type="Pfam" id="PF00583">
    <property type="entry name" value="Acetyltransf_1"/>
    <property type="match status" value="1"/>
</dbReference>
<evidence type="ECO:0000313" key="2">
    <source>
        <dbReference type="EMBL" id="SEF43080.1"/>
    </source>
</evidence>
<dbReference type="GO" id="GO:0016747">
    <property type="term" value="F:acyltransferase activity, transferring groups other than amino-acyl groups"/>
    <property type="evidence" value="ECO:0007669"/>
    <property type="project" value="InterPro"/>
</dbReference>